<organism evidence="2 3">
    <name type="scientific">Paenibacillus sedimenti</name>
    <dbReference type="NCBI Taxonomy" id="2770274"/>
    <lineage>
        <taxon>Bacteria</taxon>
        <taxon>Bacillati</taxon>
        <taxon>Bacillota</taxon>
        <taxon>Bacilli</taxon>
        <taxon>Bacillales</taxon>
        <taxon>Paenibacillaceae</taxon>
        <taxon>Paenibacillus</taxon>
    </lineage>
</organism>
<feature type="transmembrane region" description="Helical" evidence="1">
    <location>
        <begin position="38"/>
        <end position="59"/>
    </location>
</feature>
<dbReference type="InterPro" id="IPR046001">
    <property type="entry name" value="DUF5957"/>
</dbReference>
<comment type="caution">
    <text evidence="2">The sequence shown here is derived from an EMBL/GenBank/DDBJ whole genome shotgun (WGS) entry which is preliminary data.</text>
</comment>
<dbReference type="EMBL" id="JACVVD010000019">
    <property type="protein sequence ID" value="MBD0384414.1"/>
    <property type="molecule type" value="Genomic_DNA"/>
</dbReference>
<dbReference type="Pfam" id="PF19382">
    <property type="entry name" value="DUF5957"/>
    <property type="match status" value="1"/>
</dbReference>
<name>A0A926QNI4_9BACL</name>
<gene>
    <name evidence="2" type="ORF">ICC18_30705</name>
</gene>
<evidence type="ECO:0000313" key="3">
    <source>
        <dbReference type="Proteomes" id="UP000650466"/>
    </source>
</evidence>
<dbReference type="Proteomes" id="UP000650466">
    <property type="component" value="Unassembled WGS sequence"/>
</dbReference>
<feature type="transmembrane region" description="Helical" evidence="1">
    <location>
        <begin position="7"/>
        <end position="26"/>
    </location>
</feature>
<dbReference type="AlphaFoldDB" id="A0A926QNI4"/>
<dbReference type="RefSeq" id="WP_188178191.1">
    <property type="nucleotide sequence ID" value="NZ_JACVVD010000019.1"/>
</dbReference>
<evidence type="ECO:0000256" key="1">
    <source>
        <dbReference type="SAM" id="Phobius"/>
    </source>
</evidence>
<keyword evidence="1" id="KW-0472">Membrane</keyword>
<keyword evidence="1" id="KW-1133">Transmembrane helix</keyword>
<evidence type="ECO:0000313" key="2">
    <source>
        <dbReference type="EMBL" id="MBD0384414.1"/>
    </source>
</evidence>
<sequence>MKTIGQTVLAIIGGFLGGFILFELIVRTALRMLESVPIAFIGTLSMVMPIAGAVTAVWLTRRKRRS</sequence>
<accession>A0A926QNI4</accession>
<protein>
    <submittedName>
        <fullName evidence="2">Uncharacterized protein</fullName>
    </submittedName>
</protein>
<keyword evidence="3" id="KW-1185">Reference proteome</keyword>
<reference evidence="2" key="1">
    <citation type="submission" date="2020-09" db="EMBL/GenBank/DDBJ databases">
        <title>Draft Genome Sequence of Paenibacillus sp. WST5.</title>
        <authorList>
            <person name="Bao Z."/>
        </authorList>
    </citation>
    <scope>NUCLEOTIDE SEQUENCE</scope>
    <source>
        <strain evidence="2">WST5</strain>
    </source>
</reference>
<proteinExistence type="predicted"/>
<keyword evidence="1" id="KW-0812">Transmembrane</keyword>